<proteinExistence type="predicted"/>
<gene>
    <name evidence="1" type="ORF">U6A24_03365</name>
</gene>
<comment type="caution">
    <text evidence="1">The sequence shown here is derived from an EMBL/GenBank/DDBJ whole genome shotgun (WGS) entry which is preliminary data.</text>
</comment>
<protein>
    <recommendedName>
        <fullName evidence="3">Bacteriocin-like protein</fullName>
    </recommendedName>
</protein>
<sequence length="59" mass="6294">MKKKSLRNLKWNKSIISNLEVKHIVGGGASGGVIGCNTRDNGCNTTVTITGGDPYKECE</sequence>
<dbReference type="EMBL" id="JAYKLX010000002">
    <property type="protein sequence ID" value="MEB3344482.1"/>
    <property type="molecule type" value="Genomic_DNA"/>
</dbReference>
<name>A0ABU5ZSX8_9FLAO</name>
<accession>A0ABU5ZSX8</accession>
<evidence type="ECO:0008006" key="3">
    <source>
        <dbReference type="Google" id="ProtNLM"/>
    </source>
</evidence>
<evidence type="ECO:0000313" key="1">
    <source>
        <dbReference type="EMBL" id="MEB3344482.1"/>
    </source>
</evidence>
<dbReference type="RefSeq" id="WP_324178530.1">
    <property type="nucleotide sequence ID" value="NZ_BAABAW010000003.1"/>
</dbReference>
<dbReference type="Proteomes" id="UP001327027">
    <property type="component" value="Unassembled WGS sequence"/>
</dbReference>
<evidence type="ECO:0000313" key="2">
    <source>
        <dbReference type="Proteomes" id="UP001327027"/>
    </source>
</evidence>
<keyword evidence="2" id="KW-1185">Reference proteome</keyword>
<reference evidence="1 2" key="1">
    <citation type="journal article" date="2013" name="Int. J. Syst. Evol. Microbiol.">
        <title>Aquimarina gracilis sp. nov., isolated from the gut microflora of a mussel, Mytilus coruscus, and emended description of Aquimarina spongiae.</title>
        <authorList>
            <person name="Park S.C."/>
            <person name="Choe H.N."/>
            <person name="Baik K.S."/>
            <person name="Seong C.N."/>
        </authorList>
    </citation>
    <scope>NUCLEOTIDE SEQUENCE [LARGE SCALE GENOMIC DNA]</scope>
    <source>
        <strain evidence="1 2">PSC32</strain>
    </source>
</reference>
<organism evidence="1 2">
    <name type="scientific">Aquimarina gracilis</name>
    <dbReference type="NCBI Taxonomy" id="874422"/>
    <lineage>
        <taxon>Bacteria</taxon>
        <taxon>Pseudomonadati</taxon>
        <taxon>Bacteroidota</taxon>
        <taxon>Flavobacteriia</taxon>
        <taxon>Flavobacteriales</taxon>
        <taxon>Flavobacteriaceae</taxon>
        <taxon>Aquimarina</taxon>
    </lineage>
</organism>